<accession>A0A9D7HM61</accession>
<organism evidence="12 13">
    <name type="scientific">Candidatus Methylophosphatis roskildensis</name>
    <dbReference type="NCBI Taxonomy" id="2899263"/>
    <lineage>
        <taxon>Bacteria</taxon>
        <taxon>Pseudomonadati</taxon>
        <taxon>Pseudomonadota</taxon>
        <taxon>Betaproteobacteria</taxon>
        <taxon>Nitrosomonadales</taxon>
        <taxon>Sterolibacteriaceae</taxon>
        <taxon>Candidatus Methylophosphatis</taxon>
    </lineage>
</organism>
<feature type="binding site" evidence="6 8">
    <location>
        <begin position="230"/>
        <end position="233"/>
    </location>
    <ligand>
        <name>S-adenosyl-L-methionine</name>
        <dbReference type="ChEBI" id="CHEBI:59789"/>
    </ligand>
</feature>
<dbReference type="PIRSF" id="PIRSF028774">
    <property type="entry name" value="UCP028774"/>
    <property type="match status" value="1"/>
</dbReference>
<dbReference type="Gene3D" id="3.30.70.2810">
    <property type="match status" value="1"/>
</dbReference>
<evidence type="ECO:0000256" key="3">
    <source>
        <dbReference type="ARBA" id="ARBA00022603"/>
    </source>
</evidence>
<dbReference type="Pfam" id="PF21239">
    <property type="entry name" value="RLMM_N"/>
    <property type="match status" value="1"/>
</dbReference>
<evidence type="ECO:0000256" key="8">
    <source>
        <dbReference type="PIRSR" id="PIRSR028774-2"/>
    </source>
</evidence>
<evidence type="ECO:0000313" key="12">
    <source>
        <dbReference type="EMBL" id="MBK6973779.1"/>
    </source>
</evidence>
<evidence type="ECO:0000256" key="1">
    <source>
        <dbReference type="ARBA" id="ARBA00022490"/>
    </source>
</evidence>
<comment type="caution">
    <text evidence="12">The sequence shown here is derived from an EMBL/GenBank/DDBJ whole genome shotgun (WGS) entry which is preliminary data.</text>
</comment>
<comment type="similarity">
    <text evidence="6">Belongs to the class I-like SAM-binding methyltransferase superfamily. RNA methyltransferase RlmE family. RlmM subfamily.</text>
</comment>
<comment type="subunit">
    <text evidence="6">Monomer.</text>
</comment>
<evidence type="ECO:0000256" key="6">
    <source>
        <dbReference type="HAMAP-Rule" id="MF_01551"/>
    </source>
</evidence>
<dbReference type="HAMAP" id="MF_01551">
    <property type="entry name" value="23SrRNA_methyltr_M"/>
    <property type="match status" value="1"/>
</dbReference>
<feature type="binding site" evidence="6 8">
    <location>
        <position position="285"/>
    </location>
    <ligand>
        <name>S-adenosyl-L-methionine</name>
        <dbReference type="ChEBI" id="CHEBI:59789"/>
    </ligand>
</feature>
<feature type="domain" description="Ribosomal RNA large subunit methyltransferase M THUMP-like" evidence="11">
    <location>
        <begin position="94"/>
        <end position="171"/>
    </location>
</feature>
<dbReference type="EMBL" id="JADJEV010000003">
    <property type="protein sequence ID" value="MBK6973779.1"/>
    <property type="molecule type" value="Genomic_DNA"/>
</dbReference>
<keyword evidence="4 6" id="KW-0808">Transferase</keyword>
<dbReference type="Gene3D" id="3.30.2300.20">
    <property type="match status" value="1"/>
</dbReference>
<dbReference type="InterPro" id="IPR040739">
    <property type="entry name" value="RlmM_FDX"/>
</dbReference>
<keyword evidence="1 6" id="KW-0963">Cytoplasm</keyword>
<dbReference type="GO" id="GO:0006364">
    <property type="term" value="P:rRNA processing"/>
    <property type="evidence" value="ECO:0007669"/>
    <property type="project" value="UniProtKB-UniRule"/>
</dbReference>
<keyword evidence="5 6" id="KW-0949">S-adenosyl-L-methionine</keyword>
<dbReference type="InterPro" id="IPR002877">
    <property type="entry name" value="RNA_MeTrfase_FtsJ_dom"/>
</dbReference>
<dbReference type="GO" id="GO:0008757">
    <property type="term" value="F:S-adenosylmethionine-dependent methyltransferase activity"/>
    <property type="evidence" value="ECO:0007669"/>
    <property type="project" value="UniProtKB-UniRule"/>
</dbReference>
<evidence type="ECO:0000256" key="5">
    <source>
        <dbReference type="ARBA" id="ARBA00022691"/>
    </source>
</evidence>
<evidence type="ECO:0000259" key="11">
    <source>
        <dbReference type="Pfam" id="PF21239"/>
    </source>
</evidence>
<feature type="domain" description="Ribosomal RNA methyltransferase FtsJ" evidence="9">
    <location>
        <begin position="195"/>
        <end position="287"/>
    </location>
</feature>
<evidence type="ECO:0000256" key="7">
    <source>
        <dbReference type="PIRSR" id="PIRSR028774-1"/>
    </source>
</evidence>
<keyword evidence="3 6" id="KW-0489">Methyltransferase</keyword>
<dbReference type="PANTHER" id="PTHR37524">
    <property type="entry name" value="RIBOSOMAL RNA LARGE SUBUNIT METHYLTRANSFERASE M"/>
    <property type="match status" value="1"/>
</dbReference>
<feature type="binding site" evidence="6 8">
    <location>
        <position position="269"/>
    </location>
    <ligand>
        <name>S-adenosyl-L-methionine</name>
        <dbReference type="ChEBI" id="CHEBI:59789"/>
    </ligand>
</feature>
<dbReference type="GO" id="GO:0005737">
    <property type="term" value="C:cytoplasm"/>
    <property type="evidence" value="ECO:0007669"/>
    <property type="project" value="UniProtKB-SubCell"/>
</dbReference>
<dbReference type="AlphaFoldDB" id="A0A9D7HM61"/>
<gene>
    <name evidence="6 12" type="primary">rlmM</name>
    <name evidence="12" type="ORF">IPH26_12820</name>
</gene>
<feature type="binding site" evidence="6 8">
    <location>
        <position position="197"/>
    </location>
    <ligand>
        <name>S-adenosyl-L-methionine</name>
        <dbReference type="ChEBI" id="CHEBI:59789"/>
    </ligand>
</feature>
<dbReference type="Pfam" id="PF18125">
    <property type="entry name" value="RlmM_FDX"/>
    <property type="match status" value="1"/>
</dbReference>
<reference evidence="13" key="1">
    <citation type="journal article" date="2021" name="Nat. Commun.">
        <title>Connecting structure to function with the recovery of over 1000 high-quality metagenome-assembled genomes from activated sludge using long-read sequencing.</title>
        <authorList>
            <person name="Singleton C.M."/>
            <person name="Petriglieri F."/>
            <person name="Kristensen J.M."/>
            <person name="Kirkegaard R.H."/>
            <person name="Michaelsen T.Y."/>
            <person name="Andersen M.H."/>
            <person name="Kondrotaite Z."/>
            <person name="Karst S.M."/>
            <person name="Dueholm M.S."/>
            <person name="Nielsen P.H."/>
            <person name="Albertsen M."/>
        </authorList>
    </citation>
    <scope>NUCLEOTIDE SEQUENCE [LARGE SCALE GENOMIC DNA]</scope>
</reference>
<sequence>MPLHATAALLLYCRPGFEGDCAKEVSGACADLGVTGYVRTKPDSGWVLFVPHGEGAQAGEAMRILRGGLRFEDLVFARQLVFCSAFVDALPPDDRVPPLLAAVKALGSRCGAVWLETADTNQAKELSGFCRKFVPHLERALIAEHLLHPKDKRAPRLNLFFIDSTQAWVGLTDLANSNPWQMGIPRLRVSRDAPSRSAVKLAEAWLALLTEREREQRLVAGMRAADLGAAPGGWSWQLAQRGLRVIAIDNGNVSPALLKGEMVEHIRADGFHWRPRGSLDWMVCDIVDQPSRIAQLAADWIAHGRCRDTIFNLKLPMKKRFDELARCRAIIDKRLNQADVPYLLRVKHLYHDRDEVTAYLRRTA</sequence>
<dbReference type="GO" id="GO:0032259">
    <property type="term" value="P:methylation"/>
    <property type="evidence" value="ECO:0007669"/>
    <property type="project" value="UniProtKB-KW"/>
</dbReference>
<dbReference type="EC" id="2.1.1.186" evidence="6"/>
<dbReference type="InterPro" id="IPR029063">
    <property type="entry name" value="SAM-dependent_MTases_sf"/>
</dbReference>
<feature type="binding site" evidence="6 8">
    <location>
        <position position="249"/>
    </location>
    <ligand>
        <name>S-adenosyl-L-methionine</name>
        <dbReference type="ChEBI" id="CHEBI:59789"/>
    </ligand>
</feature>
<dbReference type="InterPro" id="IPR011224">
    <property type="entry name" value="rRNA_MeTrfase_M"/>
</dbReference>
<dbReference type="InterPro" id="IPR048646">
    <property type="entry name" value="RlmM_THUMP-like"/>
</dbReference>
<dbReference type="SUPFAM" id="SSF53335">
    <property type="entry name" value="S-adenosyl-L-methionine-dependent methyltransferases"/>
    <property type="match status" value="1"/>
</dbReference>
<proteinExistence type="inferred from homology"/>
<comment type="catalytic activity">
    <reaction evidence="6">
        <text>cytidine(2498) in 23S rRNA + S-adenosyl-L-methionine = 2'-O-methylcytidine(2498) in 23S rRNA + S-adenosyl-L-homocysteine + H(+)</text>
        <dbReference type="Rhea" id="RHEA:42788"/>
        <dbReference type="Rhea" id="RHEA-COMP:10244"/>
        <dbReference type="Rhea" id="RHEA-COMP:10245"/>
        <dbReference type="ChEBI" id="CHEBI:15378"/>
        <dbReference type="ChEBI" id="CHEBI:57856"/>
        <dbReference type="ChEBI" id="CHEBI:59789"/>
        <dbReference type="ChEBI" id="CHEBI:74495"/>
        <dbReference type="ChEBI" id="CHEBI:82748"/>
        <dbReference type="EC" id="2.1.1.186"/>
    </reaction>
</comment>
<evidence type="ECO:0000259" key="9">
    <source>
        <dbReference type="Pfam" id="PF01728"/>
    </source>
</evidence>
<comment type="subcellular location">
    <subcellularLocation>
        <location evidence="6">Cytoplasm</location>
    </subcellularLocation>
</comment>
<comment type="function">
    <text evidence="6">Catalyzes the 2'-O-methylation at nucleotide C2498 in 23S rRNA.</text>
</comment>
<dbReference type="Proteomes" id="UP000807785">
    <property type="component" value="Unassembled WGS sequence"/>
</dbReference>
<dbReference type="NCBIfam" id="NF008734">
    <property type="entry name" value="PRK11760.1"/>
    <property type="match status" value="1"/>
</dbReference>
<keyword evidence="2 6" id="KW-0698">rRNA processing</keyword>
<protein>
    <recommendedName>
        <fullName evidence="6">Ribosomal RNA large subunit methyltransferase M</fullName>
        <ecNumber evidence="6">2.1.1.186</ecNumber>
    </recommendedName>
    <alternativeName>
        <fullName evidence="6">23S rRNA (cytidine2498-2'-O)-methyltransferase</fullName>
    </alternativeName>
    <alternativeName>
        <fullName evidence="6">23S rRNA 2'-O-ribose methyltransferase RlmM</fullName>
    </alternativeName>
</protein>
<evidence type="ECO:0000259" key="10">
    <source>
        <dbReference type="Pfam" id="PF18125"/>
    </source>
</evidence>
<evidence type="ECO:0000256" key="4">
    <source>
        <dbReference type="ARBA" id="ARBA00022679"/>
    </source>
</evidence>
<feature type="active site" description="Proton acceptor" evidence="6 7">
    <location>
        <position position="314"/>
    </location>
</feature>
<dbReference type="Pfam" id="PF01728">
    <property type="entry name" value="FtsJ"/>
    <property type="match status" value="1"/>
</dbReference>
<dbReference type="PANTHER" id="PTHR37524:SF2">
    <property type="entry name" value="RIBOSOMAL RNA METHYLTRANSFERASE FTSJ DOMAIN-CONTAINING PROTEIN"/>
    <property type="match status" value="1"/>
</dbReference>
<evidence type="ECO:0000313" key="13">
    <source>
        <dbReference type="Proteomes" id="UP000807785"/>
    </source>
</evidence>
<feature type="domain" description="RlmM ferredoxin-like" evidence="10">
    <location>
        <begin position="8"/>
        <end position="80"/>
    </location>
</feature>
<name>A0A9D7HM61_9PROT</name>
<dbReference type="Gene3D" id="3.40.50.150">
    <property type="entry name" value="Vaccinia Virus protein VP39"/>
    <property type="match status" value="1"/>
</dbReference>
<evidence type="ECO:0000256" key="2">
    <source>
        <dbReference type="ARBA" id="ARBA00022552"/>
    </source>
</evidence>